<organism evidence="3 4">
    <name type="scientific">Desulfonispora thiosulfatigenes DSM 11270</name>
    <dbReference type="NCBI Taxonomy" id="656914"/>
    <lineage>
        <taxon>Bacteria</taxon>
        <taxon>Bacillati</taxon>
        <taxon>Bacillota</taxon>
        <taxon>Clostridia</taxon>
        <taxon>Eubacteriales</taxon>
        <taxon>Peptococcaceae</taxon>
        <taxon>Desulfonispora</taxon>
    </lineage>
</organism>
<dbReference type="NCBIfam" id="NF005325">
    <property type="entry name" value="PRK06853.1-5"/>
    <property type="match status" value="1"/>
</dbReference>
<gene>
    <name evidence="3" type="ORF">SAMN00017405_0005</name>
</gene>
<evidence type="ECO:0000313" key="4">
    <source>
        <dbReference type="Proteomes" id="UP000192731"/>
    </source>
</evidence>
<keyword evidence="4" id="KW-1185">Reference proteome</keyword>
<feature type="domain" description="Pyruvate/ketoisovalerate oxidoreductase catalytic" evidence="2">
    <location>
        <begin position="13"/>
        <end position="189"/>
    </location>
</feature>
<accession>A0A1W1VIU4</accession>
<dbReference type="InterPro" id="IPR019752">
    <property type="entry name" value="Pyrv/ketoisovalerate_OxRed_cat"/>
</dbReference>
<dbReference type="PANTHER" id="PTHR43854:SF1">
    <property type="entry name" value="INDOLEPYRUVATE OXIDOREDUCTASE SUBUNIT IORB"/>
    <property type="match status" value="1"/>
</dbReference>
<dbReference type="STRING" id="656914.SAMN00017405_0005"/>
<dbReference type="GO" id="GO:0016903">
    <property type="term" value="F:oxidoreductase activity, acting on the aldehyde or oxo group of donors"/>
    <property type="evidence" value="ECO:0007669"/>
    <property type="project" value="InterPro"/>
</dbReference>
<proteinExistence type="predicted"/>
<dbReference type="Proteomes" id="UP000192731">
    <property type="component" value="Unassembled WGS sequence"/>
</dbReference>
<name>A0A1W1VIU4_DESTI</name>
<dbReference type="EMBL" id="FWWT01000022">
    <property type="protein sequence ID" value="SMB93248.1"/>
    <property type="molecule type" value="Genomic_DNA"/>
</dbReference>
<dbReference type="InterPro" id="IPR002869">
    <property type="entry name" value="Pyrv_flavodox_OxRed_cen"/>
</dbReference>
<evidence type="ECO:0000256" key="1">
    <source>
        <dbReference type="ARBA" id="ARBA00023002"/>
    </source>
</evidence>
<dbReference type="PANTHER" id="PTHR43854">
    <property type="entry name" value="INDOLEPYRUVATE OXIDOREDUCTASE SUBUNIT IORB"/>
    <property type="match status" value="1"/>
</dbReference>
<reference evidence="3 4" key="1">
    <citation type="submission" date="2017-04" db="EMBL/GenBank/DDBJ databases">
        <authorList>
            <person name="Afonso C.L."/>
            <person name="Miller P.J."/>
            <person name="Scott M.A."/>
            <person name="Spackman E."/>
            <person name="Goraichik I."/>
            <person name="Dimitrov K.M."/>
            <person name="Suarez D.L."/>
            <person name="Swayne D.E."/>
        </authorList>
    </citation>
    <scope>NUCLEOTIDE SEQUENCE [LARGE SCALE GENOMIC DNA]</scope>
    <source>
        <strain evidence="3 4">DSM 11270</strain>
    </source>
</reference>
<evidence type="ECO:0000259" key="2">
    <source>
        <dbReference type="Pfam" id="PF01558"/>
    </source>
</evidence>
<keyword evidence="1" id="KW-0560">Oxidoreductase</keyword>
<protein>
    <submittedName>
        <fullName evidence="3">Indolepyruvate ferredoxin oxidoreductase beta subunit</fullName>
    </submittedName>
</protein>
<dbReference type="Gene3D" id="3.40.920.10">
    <property type="entry name" value="Pyruvate-ferredoxin oxidoreductase, PFOR, domain III"/>
    <property type="match status" value="1"/>
</dbReference>
<dbReference type="OrthoDB" id="9789125at2"/>
<dbReference type="AlphaFoldDB" id="A0A1W1VIU4"/>
<dbReference type="Pfam" id="PF01558">
    <property type="entry name" value="POR"/>
    <property type="match status" value="1"/>
</dbReference>
<dbReference type="InterPro" id="IPR052198">
    <property type="entry name" value="IorB_Oxidoreductase"/>
</dbReference>
<dbReference type="RefSeq" id="WP_084053782.1">
    <property type="nucleotide sequence ID" value="NZ_FWWT01000022.1"/>
</dbReference>
<dbReference type="NCBIfam" id="NF005322">
    <property type="entry name" value="PRK06853.1-2"/>
    <property type="match status" value="1"/>
</dbReference>
<dbReference type="SUPFAM" id="SSF53323">
    <property type="entry name" value="Pyruvate-ferredoxin oxidoreductase, PFOR, domain III"/>
    <property type="match status" value="1"/>
</dbReference>
<sequence>MNNITNILIVGVGGQGTILASRVLSRVAQSLGQDVKVSEIHGMAQRGGSVVTQVRFGSEVASPIIQKGQADIILAFERLEGLRWLPYLKKEGKIIVNDQRIDPMPVISGNAIYPENIAEKIESRANKLILVDALEKATLSGNAKAVNVVLLGVLSKILEIDHEIWLDVLKNTVPPKFLEANINAFEAGRNY</sequence>
<evidence type="ECO:0000313" key="3">
    <source>
        <dbReference type="EMBL" id="SMB93248.1"/>
    </source>
</evidence>
<keyword evidence="3" id="KW-0670">Pyruvate</keyword>